<evidence type="ECO:0000256" key="1">
    <source>
        <dbReference type="ARBA" id="ARBA00008455"/>
    </source>
</evidence>
<comment type="similarity">
    <text evidence="1">Belongs to the peptidase C1 family.</text>
</comment>
<dbReference type="OrthoDB" id="10253408at2759"/>
<dbReference type="Gene3D" id="3.90.70.10">
    <property type="entry name" value="Cysteine proteinases"/>
    <property type="match status" value="1"/>
</dbReference>
<gene>
    <name evidence="10" type="ORF">B4U79_04895</name>
</gene>
<evidence type="ECO:0000313" key="10">
    <source>
        <dbReference type="EMBL" id="RWS14794.1"/>
    </source>
</evidence>
<evidence type="ECO:0000256" key="6">
    <source>
        <dbReference type="ARBA" id="ARBA00023157"/>
    </source>
</evidence>
<keyword evidence="7" id="KW-0732">Signal</keyword>
<dbReference type="AlphaFoldDB" id="A0A3S3QVU1"/>
<dbReference type="InterPro" id="IPR013128">
    <property type="entry name" value="Peptidase_C1A"/>
</dbReference>
<keyword evidence="3" id="KW-0378">Hydrolase</keyword>
<evidence type="ECO:0000259" key="9">
    <source>
        <dbReference type="SMART" id="SM00848"/>
    </source>
</evidence>
<dbReference type="GO" id="GO:0008234">
    <property type="term" value="F:cysteine-type peptidase activity"/>
    <property type="evidence" value="ECO:0007669"/>
    <property type="project" value="UniProtKB-KW"/>
</dbReference>
<comment type="caution">
    <text evidence="10">The sequence shown here is derived from an EMBL/GenBank/DDBJ whole genome shotgun (WGS) entry which is preliminary data.</text>
</comment>
<dbReference type="GO" id="GO:0006508">
    <property type="term" value="P:proteolysis"/>
    <property type="evidence" value="ECO:0007669"/>
    <property type="project" value="UniProtKB-KW"/>
</dbReference>
<evidence type="ECO:0000259" key="8">
    <source>
        <dbReference type="SMART" id="SM00645"/>
    </source>
</evidence>
<dbReference type="Pfam" id="PF00112">
    <property type="entry name" value="Peptidase_C1"/>
    <property type="match status" value="1"/>
</dbReference>
<feature type="signal peptide" evidence="7">
    <location>
        <begin position="1"/>
        <end position="18"/>
    </location>
</feature>
<dbReference type="Proteomes" id="UP000285301">
    <property type="component" value="Unassembled WGS sequence"/>
</dbReference>
<dbReference type="InterPro" id="IPR000169">
    <property type="entry name" value="Pept_cys_AS"/>
</dbReference>
<dbReference type="SMART" id="SM00848">
    <property type="entry name" value="Inhibitor_I29"/>
    <property type="match status" value="1"/>
</dbReference>
<dbReference type="PROSITE" id="PS00139">
    <property type="entry name" value="THIOL_PROTEASE_CYS"/>
    <property type="match status" value="1"/>
</dbReference>
<dbReference type="PROSITE" id="PS00640">
    <property type="entry name" value="THIOL_PROTEASE_ASN"/>
    <property type="match status" value="1"/>
</dbReference>
<dbReference type="STRING" id="1965070.A0A3S3QVU1"/>
<dbReference type="InterPro" id="IPR000668">
    <property type="entry name" value="Peptidase_C1A_C"/>
</dbReference>
<dbReference type="InterPro" id="IPR038765">
    <property type="entry name" value="Papain-like_cys_pep_sf"/>
</dbReference>
<evidence type="ECO:0000256" key="7">
    <source>
        <dbReference type="SAM" id="SignalP"/>
    </source>
</evidence>
<dbReference type="FunFam" id="3.90.70.10:FF:000006">
    <property type="entry name" value="Cathepsin S"/>
    <property type="match status" value="1"/>
</dbReference>
<dbReference type="Pfam" id="PF08246">
    <property type="entry name" value="Inhibitor_I29"/>
    <property type="match status" value="1"/>
</dbReference>
<keyword evidence="6" id="KW-1015">Disulfide bond</keyword>
<feature type="domain" description="Peptidase C1A papain C-terminal" evidence="8">
    <location>
        <begin position="118"/>
        <end position="336"/>
    </location>
</feature>
<dbReference type="InterPro" id="IPR025661">
    <property type="entry name" value="Pept_asp_AS"/>
</dbReference>
<dbReference type="InterPro" id="IPR013201">
    <property type="entry name" value="Prot_inhib_I29"/>
</dbReference>
<feature type="domain" description="Cathepsin propeptide inhibitor" evidence="9">
    <location>
        <begin position="30"/>
        <end position="89"/>
    </location>
</feature>
<keyword evidence="11" id="KW-1185">Reference proteome</keyword>
<protein>
    <submittedName>
        <fullName evidence="10">Cathepsin L4-like protein</fullName>
    </submittedName>
</protein>
<reference evidence="10 11" key="1">
    <citation type="journal article" date="2018" name="Gigascience">
        <title>Genomes of trombidid mites reveal novel predicted allergens and laterally-transferred genes associated with secondary metabolism.</title>
        <authorList>
            <person name="Dong X."/>
            <person name="Chaisiri K."/>
            <person name="Xia D."/>
            <person name="Armstrong S.D."/>
            <person name="Fang Y."/>
            <person name="Donnelly M.J."/>
            <person name="Kadowaki T."/>
            <person name="McGarry J.W."/>
            <person name="Darby A.C."/>
            <person name="Makepeace B.L."/>
        </authorList>
    </citation>
    <scope>NUCLEOTIDE SEQUENCE [LARGE SCALE GENOMIC DNA]</scope>
    <source>
        <strain evidence="10">UoL-WK</strain>
    </source>
</reference>
<evidence type="ECO:0000256" key="2">
    <source>
        <dbReference type="ARBA" id="ARBA00022670"/>
    </source>
</evidence>
<accession>A0A3S3QVU1</accession>
<dbReference type="SUPFAM" id="SSF54001">
    <property type="entry name" value="Cysteine proteinases"/>
    <property type="match status" value="1"/>
</dbReference>
<keyword evidence="4" id="KW-0788">Thiol protease</keyword>
<name>A0A3S3QVU1_9ACAR</name>
<sequence length="337" mass="37858">MKSALLVLLFCFASSSNAGLTFDEVFLAEWQEFKATYNKSYSSNEENMRMKVFMENKQKIAKHNVLAAQGIKSYFLKMNHFGDLFHHEFVRTMNGYKKRPQEIPSNGSTFLTPHNVVLPKSVDWRKEGYVTPVKNQGHCGSCWSFSTTGSLEGQHKRKTGKLVSLSEQNLIDCSTSFGNNGCNGGLMDYAFAYIKSNRGLDTEKSYPYEGRDDQCRFKRKDVGADDTGYVDIPSGDEQKLLEAVATVGPISVAIDASHESFQFYSHGVYDEPECSSTELDHGVLVVGYGEERSWFKSAKYWIVKNSWGEQWGENGYIKIARGENRCGVATSASYPLV</sequence>
<dbReference type="PROSITE" id="PS00639">
    <property type="entry name" value="THIOL_PROTEASE_HIS"/>
    <property type="match status" value="1"/>
</dbReference>
<dbReference type="PRINTS" id="PR00705">
    <property type="entry name" value="PAPAIN"/>
</dbReference>
<keyword evidence="2" id="KW-0645">Protease</keyword>
<dbReference type="SMART" id="SM00645">
    <property type="entry name" value="Pept_C1"/>
    <property type="match status" value="1"/>
</dbReference>
<evidence type="ECO:0000313" key="11">
    <source>
        <dbReference type="Proteomes" id="UP000285301"/>
    </source>
</evidence>
<evidence type="ECO:0000256" key="4">
    <source>
        <dbReference type="ARBA" id="ARBA00022807"/>
    </source>
</evidence>
<evidence type="ECO:0000256" key="3">
    <source>
        <dbReference type="ARBA" id="ARBA00022801"/>
    </source>
</evidence>
<evidence type="ECO:0000256" key="5">
    <source>
        <dbReference type="ARBA" id="ARBA00023145"/>
    </source>
</evidence>
<dbReference type="PANTHER" id="PTHR12411">
    <property type="entry name" value="CYSTEINE PROTEASE FAMILY C1-RELATED"/>
    <property type="match status" value="1"/>
</dbReference>
<feature type="chain" id="PRO_5018602534" evidence="7">
    <location>
        <begin position="19"/>
        <end position="337"/>
    </location>
</feature>
<dbReference type="InterPro" id="IPR039417">
    <property type="entry name" value="Peptidase_C1A_papain-like"/>
</dbReference>
<proteinExistence type="inferred from homology"/>
<dbReference type="EMBL" id="NCKU01000620">
    <property type="protein sequence ID" value="RWS14794.1"/>
    <property type="molecule type" value="Genomic_DNA"/>
</dbReference>
<dbReference type="CDD" id="cd02248">
    <property type="entry name" value="Peptidase_C1A"/>
    <property type="match status" value="1"/>
</dbReference>
<organism evidence="10 11">
    <name type="scientific">Dinothrombium tinctorium</name>
    <dbReference type="NCBI Taxonomy" id="1965070"/>
    <lineage>
        <taxon>Eukaryota</taxon>
        <taxon>Metazoa</taxon>
        <taxon>Ecdysozoa</taxon>
        <taxon>Arthropoda</taxon>
        <taxon>Chelicerata</taxon>
        <taxon>Arachnida</taxon>
        <taxon>Acari</taxon>
        <taxon>Acariformes</taxon>
        <taxon>Trombidiformes</taxon>
        <taxon>Prostigmata</taxon>
        <taxon>Anystina</taxon>
        <taxon>Parasitengona</taxon>
        <taxon>Trombidioidea</taxon>
        <taxon>Trombidiidae</taxon>
        <taxon>Dinothrombium</taxon>
    </lineage>
</organism>
<dbReference type="InterPro" id="IPR025660">
    <property type="entry name" value="Pept_his_AS"/>
</dbReference>
<keyword evidence="5" id="KW-0865">Zymogen</keyword>